<keyword evidence="6" id="KW-0441">Lipid A biosynthesis</keyword>
<dbReference type="Gene3D" id="1.10.3730.20">
    <property type="match status" value="1"/>
</dbReference>
<dbReference type="Pfam" id="PF00892">
    <property type="entry name" value="EamA"/>
    <property type="match status" value="1"/>
</dbReference>
<proteinExistence type="predicted"/>
<feature type="domain" description="EamA" evidence="13">
    <location>
        <begin position="196"/>
        <end position="263"/>
    </location>
</feature>
<dbReference type="GO" id="GO:0009245">
    <property type="term" value="P:lipid A biosynthetic process"/>
    <property type="evidence" value="ECO:0007669"/>
    <property type="project" value="UniProtKB-KW"/>
</dbReference>
<dbReference type="GO" id="GO:0005886">
    <property type="term" value="C:plasma membrane"/>
    <property type="evidence" value="ECO:0007669"/>
    <property type="project" value="UniProtKB-SubCell"/>
</dbReference>
<keyword evidence="14" id="KW-0328">Glycosyltransferase</keyword>
<gene>
    <name evidence="14" type="primary">arnT_4</name>
    <name evidence="14" type="ORF">NCTC5047_03620</name>
</gene>
<dbReference type="FunFam" id="1.10.3730.20:FF:000002">
    <property type="entry name" value="Probable 4-amino-4-deoxy-L-arabinose-phosphoundecaprenol flippase subunit ArnE"/>
    <property type="match status" value="1"/>
</dbReference>
<evidence type="ECO:0000256" key="3">
    <source>
        <dbReference type="ARBA" id="ARBA00022475"/>
    </source>
</evidence>
<dbReference type="AlphaFoldDB" id="A0A377XIU9"/>
<feature type="transmembrane region" description="Helical" evidence="12">
    <location>
        <begin position="221"/>
        <end position="241"/>
    </location>
</feature>
<organism evidence="14 15">
    <name type="scientific">Klebsiella pneumoniae</name>
    <dbReference type="NCBI Taxonomy" id="573"/>
    <lineage>
        <taxon>Bacteria</taxon>
        <taxon>Pseudomonadati</taxon>
        <taxon>Pseudomonadota</taxon>
        <taxon>Gammaproteobacteria</taxon>
        <taxon>Enterobacterales</taxon>
        <taxon>Enterobacteriaceae</taxon>
        <taxon>Klebsiella/Raoultella group</taxon>
        <taxon>Klebsiella</taxon>
        <taxon>Klebsiella pneumoniae complex</taxon>
    </lineage>
</organism>
<keyword evidence="10" id="KW-0443">Lipid metabolism</keyword>
<evidence type="ECO:0000256" key="8">
    <source>
        <dbReference type="ARBA" id="ARBA00022985"/>
    </source>
</evidence>
<evidence type="ECO:0000256" key="12">
    <source>
        <dbReference type="SAM" id="Phobius"/>
    </source>
</evidence>
<evidence type="ECO:0000256" key="10">
    <source>
        <dbReference type="ARBA" id="ARBA00023098"/>
    </source>
</evidence>
<dbReference type="InterPro" id="IPR000390">
    <property type="entry name" value="Small_drug/metabolite_transptr"/>
</dbReference>
<keyword evidence="14" id="KW-0808">Transferase</keyword>
<dbReference type="InterPro" id="IPR037185">
    <property type="entry name" value="EmrE-like"/>
</dbReference>
<protein>
    <submittedName>
        <fullName evidence="14">4-amino-4-deoxy-L-arabinose transferase</fullName>
        <ecNumber evidence="14">2.4.2.43</ecNumber>
    </submittedName>
</protein>
<keyword evidence="11 12" id="KW-0472">Membrane</keyword>
<evidence type="ECO:0000259" key="13">
    <source>
        <dbReference type="Pfam" id="PF00892"/>
    </source>
</evidence>
<evidence type="ECO:0000256" key="1">
    <source>
        <dbReference type="ARBA" id="ARBA00004651"/>
    </source>
</evidence>
<keyword evidence="8" id="KW-0448">Lipopolysaccharide biosynthesis</keyword>
<keyword evidence="2" id="KW-0813">Transport</keyword>
<keyword evidence="9 12" id="KW-1133">Transmembrane helix</keyword>
<evidence type="ECO:0000256" key="5">
    <source>
        <dbReference type="ARBA" id="ARBA00022519"/>
    </source>
</evidence>
<evidence type="ECO:0000256" key="9">
    <source>
        <dbReference type="ARBA" id="ARBA00022989"/>
    </source>
</evidence>
<dbReference type="EC" id="2.4.2.43" evidence="14"/>
<dbReference type="GO" id="GO:0103015">
    <property type="term" value="F:4-amino-4-deoxy-L-arabinose transferase activity"/>
    <property type="evidence" value="ECO:0007669"/>
    <property type="project" value="UniProtKB-EC"/>
</dbReference>
<feature type="transmembrane region" description="Helical" evidence="12">
    <location>
        <begin position="247"/>
        <end position="265"/>
    </location>
</feature>
<dbReference type="InterPro" id="IPR000620">
    <property type="entry name" value="EamA_dom"/>
</dbReference>
<comment type="subcellular location">
    <subcellularLocation>
        <location evidence="1">Cell membrane</location>
        <topology evidence="1">Multi-pass membrane protein</topology>
    </subcellularLocation>
</comment>
<evidence type="ECO:0000313" key="15">
    <source>
        <dbReference type="Proteomes" id="UP000254340"/>
    </source>
</evidence>
<evidence type="ECO:0000256" key="4">
    <source>
        <dbReference type="ARBA" id="ARBA00022516"/>
    </source>
</evidence>
<dbReference type="EMBL" id="UGLH01000006">
    <property type="protein sequence ID" value="STT82648.1"/>
    <property type="molecule type" value="Genomic_DNA"/>
</dbReference>
<sequence length="267" mass="29267">MGWLAMKDSGRRWSLAALCPLGLALLVGFAIPDRVIDSKQPQFLVDIVSESLQPSRYVLTNNVGIAGGLAWELKRSDIIMFDKQGELKYGLDWPDAQGSFVSQAGFADWLAAHRQQGPVSLVLLMDKGESMLDLPLPNRITPTSWAGSFSFSTCRNERLDLSGVRQPAELRRTALPETGDPPVPSRTAESPYTLWLGMALLCLGCGMLLWLSVLQSIPVSIAYPMLSLNFVWVTLAGWGIWHEPVARRHWLGVGLIVVGIVILGTSV</sequence>
<dbReference type="GO" id="GO:0022857">
    <property type="term" value="F:transmembrane transporter activity"/>
    <property type="evidence" value="ECO:0007669"/>
    <property type="project" value="InterPro"/>
</dbReference>
<evidence type="ECO:0000256" key="6">
    <source>
        <dbReference type="ARBA" id="ARBA00022556"/>
    </source>
</evidence>
<dbReference type="SUPFAM" id="SSF103481">
    <property type="entry name" value="Multidrug resistance efflux transporter EmrE"/>
    <property type="match status" value="1"/>
</dbReference>
<dbReference type="GO" id="GO:0009103">
    <property type="term" value="P:lipopolysaccharide biosynthetic process"/>
    <property type="evidence" value="ECO:0007669"/>
    <property type="project" value="UniProtKB-KW"/>
</dbReference>
<evidence type="ECO:0000313" key="14">
    <source>
        <dbReference type="EMBL" id="STT82648.1"/>
    </source>
</evidence>
<evidence type="ECO:0000256" key="2">
    <source>
        <dbReference type="ARBA" id="ARBA00022448"/>
    </source>
</evidence>
<evidence type="ECO:0000256" key="7">
    <source>
        <dbReference type="ARBA" id="ARBA00022692"/>
    </source>
</evidence>
<name>A0A377XIU9_KLEPN</name>
<reference evidence="14 15" key="1">
    <citation type="submission" date="2018-06" db="EMBL/GenBank/DDBJ databases">
        <authorList>
            <consortium name="Pathogen Informatics"/>
            <person name="Doyle S."/>
        </authorList>
    </citation>
    <scope>NUCLEOTIDE SEQUENCE [LARGE SCALE GENOMIC DNA]</scope>
    <source>
        <strain evidence="14 15">NCTC5047</strain>
    </source>
</reference>
<dbReference type="PANTHER" id="PTHR30561">
    <property type="entry name" value="SMR FAMILY PROTON-DEPENDENT DRUG EFFLUX TRANSPORTER SUGE"/>
    <property type="match status" value="1"/>
</dbReference>
<feature type="transmembrane region" description="Helical" evidence="12">
    <location>
        <begin position="192"/>
        <end position="214"/>
    </location>
</feature>
<accession>A0A377XIU9</accession>
<keyword evidence="5" id="KW-0997">Cell inner membrane</keyword>
<dbReference type="PANTHER" id="PTHR30561:SF23">
    <property type="entry name" value="4-AMINO-4-DEOXY-L-ARABINOSE-PHOSPHOUNDECAPRENOL FLIPPASE SUBUNIT ARNE-RELATED"/>
    <property type="match status" value="1"/>
</dbReference>
<dbReference type="NCBIfam" id="NF011625">
    <property type="entry name" value="PRK15051.1"/>
    <property type="match status" value="1"/>
</dbReference>
<keyword evidence="7 12" id="KW-0812">Transmembrane</keyword>
<evidence type="ECO:0000256" key="11">
    <source>
        <dbReference type="ARBA" id="ARBA00023136"/>
    </source>
</evidence>
<keyword evidence="3" id="KW-1003">Cell membrane</keyword>
<keyword evidence="4" id="KW-0444">Lipid biosynthesis</keyword>
<dbReference type="Proteomes" id="UP000254340">
    <property type="component" value="Unassembled WGS sequence"/>
</dbReference>